<feature type="transmembrane region" description="Helical" evidence="6">
    <location>
        <begin position="26"/>
        <end position="45"/>
    </location>
</feature>
<dbReference type="GO" id="GO:0008610">
    <property type="term" value="P:lipid biosynthetic process"/>
    <property type="evidence" value="ECO:0007669"/>
    <property type="project" value="InterPro"/>
</dbReference>
<keyword evidence="3 6" id="KW-0812">Transmembrane</keyword>
<dbReference type="EMBL" id="JAUHHV010000001">
    <property type="protein sequence ID" value="KAK1440614.1"/>
    <property type="molecule type" value="Genomic_DNA"/>
</dbReference>
<dbReference type="Proteomes" id="UP001229421">
    <property type="component" value="Unassembled WGS sequence"/>
</dbReference>
<dbReference type="GO" id="GO:0005506">
    <property type="term" value="F:iron ion binding"/>
    <property type="evidence" value="ECO:0007669"/>
    <property type="project" value="InterPro"/>
</dbReference>
<keyword evidence="5 6" id="KW-0472">Membrane</keyword>
<keyword evidence="9" id="KW-1185">Reference proteome</keyword>
<reference evidence="8" key="1">
    <citation type="journal article" date="2023" name="bioRxiv">
        <title>Improved chromosome-level genome assembly for marigold (Tagetes erecta).</title>
        <authorList>
            <person name="Jiang F."/>
            <person name="Yuan L."/>
            <person name="Wang S."/>
            <person name="Wang H."/>
            <person name="Xu D."/>
            <person name="Wang A."/>
            <person name="Fan W."/>
        </authorList>
    </citation>
    <scope>NUCLEOTIDE SEQUENCE</scope>
    <source>
        <strain evidence="8">WSJ</strain>
        <tissue evidence="8">Leaf</tissue>
    </source>
</reference>
<keyword evidence="4 6" id="KW-1133">Transmembrane helix</keyword>
<evidence type="ECO:0000256" key="2">
    <source>
        <dbReference type="ARBA" id="ARBA00009324"/>
    </source>
</evidence>
<dbReference type="GO" id="GO:0016491">
    <property type="term" value="F:oxidoreductase activity"/>
    <property type="evidence" value="ECO:0007669"/>
    <property type="project" value="InterPro"/>
</dbReference>
<evidence type="ECO:0000313" key="8">
    <source>
        <dbReference type="EMBL" id="KAK1440614.1"/>
    </source>
</evidence>
<evidence type="ECO:0000256" key="6">
    <source>
        <dbReference type="SAM" id="Phobius"/>
    </source>
</evidence>
<evidence type="ECO:0000256" key="3">
    <source>
        <dbReference type="ARBA" id="ARBA00022692"/>
    </source>
</evidence>
<organism evidence="8 9">
    <name type="scientific">Tagetes erecta</name>
    <name type="common">African marigold</name>
    <dbReference type="NCBI Taxonomy" id="13708"/>
    <lineage>
        <taxon>Eukaryota</taxon>
        <taxon>Viridiplantae</taxon>
        <taxon>Streptophyta</taxon>
        <taxon>Embryophyta</taxon>
        <taxon>Tracheophyta</taxon>
        <taxon>Spermatophyta</taxon>
        <taxon>Magnoliopsida</taxon>
        <taxon>eudicotyledons</taxon>
        <taxon>Gunneridae</taxon>
        <taxon>Pentapetalae</taxon>
        <taxon>asterids</taxon>
        <taxon>campanulids</taxon>
        <taxon>Asterales</taxon>
        <taxon>Asteraceae</taxon>
        <taxon>Asteroideae</taxon>
        <taxon>Heliantheae alliance</taxon>
        <taxon>Tageteae</taxon>
        <taxon>Tagetes</taxon>
    </lineage>
</organism>
<evidence type="ECO:0000259" key="7">
    <source>
        <dbReference type="Pfam" id="PF04116"/>
    </source>
</evidence>
<evidence type="ECO:0000256" key="1">
    <source>
        <dbReference type="ARBA" id="ARBA00004370"/>
    </source>
</evidence>
<dbReference type="GO" id="GO:0016020">
    <property type="term" value="C:membrane"/>
    <property type="evidence" value="ECO:0007669"/>
    <property type="project" value="UniProtKB-SubCell"/>
</dbReference>
<gene>
    <name evidence="8" type="ORF">QVD17_06443</name>
</gene>
<accession>A0AAD8PBU4</accession>
<proteinExistence type="inferred from homology"/>
<name>A0AAD8PBU4_TARER</name>
<evidence type="ECO:0000313" key="9">
    <source>
        <dbReference type="Proteomes" id="UP001229421"/>
    </source>
</evidence>
<dbReference type="InterPro" id="IPR006694">
    <property type="entry name" value="Fatty_acid_hydroxylase"/>
</dbReference>
<comment type="similarity">
    <text evidence="2">Belongs to the sterol desaturase family.</text>
</comment>
<feature type="domain" description="Fatty acid hydroxylase" evidence="7">
    <location>
        <begin position="114"/>
        <end position="242"/>
    </location>
</feature>
<feature type="transmembrane region" description="Helical" evidence="6">
    <location>
        <begin position="105"/>
        <end position="126"/>
    </location>
</feature>
<protein>
    <recommendedName>
        <fullName evidence="7">Fatty acid hydroxylase domain-containing protein</fullName>
    </recommendedName>
</protein>
<dbReference type="PANTHER" id="PTHR11863">
    <property type="entry name" value="STEROL DESATURASE"/>
    <property type="match status" value="1"/>
</dbReference>
<comment type="caution">
    <text evidence="8">The sequence shown here is derived from an EMBL/GenBank/DDBJ whole genome shotgun (WGS) entry which is preliminary data.</text>
</comment>
<evidence type="ECO:0000256" key="4">
    <source>
        <dbReference type="ARBA" id="ARBA00022989"/>
    </source>
</evidence>
<comment type="subcellular location">
    <subcellularLocation>
        <location evidence="1">Membrane</location>
    </subcellularLocation>
</comment>
<dbReference type="Pfam" id="PF04116">
    <property type="entry name" value="FA_hydroxylase"/>
    <property type="match status" value="1"/>
</dbReference>
<evidence type="ECO:0000256" key="5">
    <source>
        <dbReference type="ARBA" id="ARBA00023136"/>
    </source>
</evidence>
<sequence length="255" mass="30214">MVLGTLLPEKLWTLFPHIVRGWLRNYIGAVLIYFVSSFLWCFYIYTIKRHVYITKDAIPTRKTMYLQIYVSMKALPWYCVLPVISEYLVENGRTRCFPRISDVGWASYICYTGLYLIFVEFMIYWMHRELHDIKPLYKWLHATHHIFNKENVISPFAGLALNPLDGILQAVPFVVGLFIVPTHFTTNVVLFFMEAIWAANIHDCIHGKLWPIMGAGYHTIHHTKYRYNYGHYTIWMDWMFGTLRDPLMKDDAKNN</sequence>
<dbReference type="InterPro" id="IPR050307">
    <property type="entry name" value="Sterol_Desaturase_Related"/>
</dbReference>
<dbReference type="AlphaFoldDB" id="A0AAD8PBU4"/>